<dbReference type="EMBL" id="CABDUW010000276">
    <property type="protein sequence ID" value="VTJ64726.1"/>
    <property type="molecule type" value="Genomic_DNA"/>
</dbReference>
<evidence type="ECO:0000313" key="3">
    <source>
        <dbReference type="Proteomes" id="UP000335636"/>
    </source>
</evidence>
<dbReference type="Proteomes" id="UP000335636">
    <property type="component" value="Unassembled WGS sequence"/>
</dbReference>
<organism evidence="2 3">
    <name type="scientific">Marmota monax</name>
    <name type="common">Woodchuck</name>
    <dbReference type="NCBI Taxonomy" id="9995"/>
    <lineage>
        <taxon>Eukaryota</taxon>
        <taxon>Metazoa</taxon>
        <taxon>Chordata</taxon>
        <taxon>Craniata</taxon>
        <taxon>Vertebrata</taxon>
        <taxon>Euteleostomi</taxon>
        <taxon>Mammalia</taxon>
        <taxon>Eutheria</taxon>
        <taxon>Euarchontoglires</taxon>
        <taxon>Glires</taxon>
        <taxon>Rodentia</taxon>
        <taxon>Sciuromorpha</taxon>
        <taxon>Sciuridae</taxon>
        <taxon>Xerinae</taxon>
        <taxon>Marmotini</taxon>
        <taxon>Marmota</taxon>
    </lineage>
</organism>
<feature type="region of interest" description="Disordered" evidence="1">
    <location>
        <begin position="1"/>
        <end position="84"/>
    </location>
</feature>
<name>A0A5E4B6D8_MARMO</name>
<evidence type="ECO:0000313" key="2">
    <source>
        <dbReference type="EMBL" id="VTJ64726.1"/>
    </source>
</evidence>
<reference evidence="2" key="1">
    <citation type="submission" date="2019-04" db="EMBL/GenBank/DDBJ databases">
        <authorList>
            <person name="Alioto T."/>
            <person name="Alioto T."/>
        </authorList>
    </citation>
    <scope>NUCLEOTIDE SEQUENCE [LARGE SCALE GENOMIC DNA]</scope>
</reference>
<protein>
    <submittedName>
        <fullName evidence="2">Uncharacterized protein</fullName>
    </submittedName>
</protein>
<evidence type="ECO:0000256" key="1">
    <source>
        <dbReference type="SAM" id="MobiDB-lite"/>
    </source>
</evidence>
<comment type="caution">
    <text evidence="2">The sequence shown here is derived from an EMBL/GenBank/DDBJ whole genome shotgun (WGS) entry which is preliminary data.</text>
</comment>
<gene>
    <name evidence="2" type="ORF">MONAX_5E002243</name>
</gene>
<keyword evidence="3" id="KW-1185">Reference proteome</keyword>
<feature type="compositionally biased region" description="Basic and acidic residues" evidence="1">
    <location>
        <begin position="36"/>
        <end position="47"/>
    </location>
</feature>
<proteinExistence type="predicted"/>
<accession>A0A5E4B6D8</accession>
<dbReference type="AlphaFoldDB" id="A0A5E4B6D8"/>
<sequence>MRKVLDSQAMTSIPGKKTKGKFTHSQARPKAGLPSRDQEDQEKRRQDQQPWQNQGHAENRCLPNRGKVCKEENKEEETPCPLPFPRLVSLLKSRK</sequence>
<feature type="compositionally biased region" description="Basic and acidic residues" evidence="1">
    <location>
        <begin position="68"/>
        <end position="77"/>
    </location>
</feature>